<evidence type="ECO:0000256" key="1">
    <source>
        <dbReference type="SAM" id="MobiDB-lite"/>
    </source>
</evidence>
<protein>
    <submittedName>
        <fullName evidence="4">Pre-peptidase C-terminal domain-containing protein</fullName>
    </submittedName>
</protein>
<dbReference type="SUPFAM" id="SSF55486">
    <property type="entry name" value="Metalloproteases ('zincins'), catalytic domain"/>
    <property type="match status" value="1"/>
</dbReference>
<evidence type="ECO:0000313" key="4">
    <source>
        <dbReference type="EMBL" id="SMC57568.1"/>
    </source>
</evidence>
<dbReference type="InterPro" id="IPR007280">
    <property type="entry name" value="Peptidase_C_arc/bac"/>
</dbReference>
<dbReference type="AlphaFoldDB" id="A0A1Y5WYS9"/>
<feature type="region of interest" description="Disordered" evidence="1">
    <location>
        <begin position="615"/>
        <end position="634"/>
    </location>
</feature>
<dbReference type="EMBL" id="FWXV01000001">
    <property type="protein sequence ID" value="SMC57568.1"/>
    <property type="molecule type" value="Genomic_DNA"/>
</dbReference>
<dbReference type="Pfam" id="PF04151">
    <property type="entry name" value="PPC"/>
    <property type="match status" value="1"/>
</dbReference>
<dbReference type="RefSeq" id="WP_160096269.1">
    <property type="nucleotide sequence ID" value="NZ_FWXV01000001.1"/>
</dbReference>
<accession>A0A1Y5WYS9</accession>
<evidence type="ECO:0000259" key="3">
    <source>
        <dbReference type="Pfam" id="PF04151"/>
    </source>
</evidence>
<feature type="region of interest" description="Disordered" evidence="1">
    <location>
        <begin position="83"/>
        <end position="104"/>
    </location>
</feature>
<feature type="compositionally biased region" description="Basic and acidic residues" evidence="1">
    <location>
        <begin position="86"/>
        <end position="104"/>
    </location>
</feature>
<feature type="signal peptide" evidence="2">
    <location>
        <begin position="1"/>
        <end position="22"/>
    </location>
</feature>
<feature type="chain" id="PRO_5012283206" evidence="2">
    <location>
        <begin position="23"/>
        <end position="634"/>
    </location>
</feature>
<feature type="domain" description="Peptidase C-terminal archaeal/bacterial" evidence="3">
    <location>
        <begin position="184"/>
        <end position="252"/>
    </location>
</feature>
<evidence type="ECO:0000313" key="5">
    <source>
        <dbReference type="Proteomes" id="UP000192674"/>
    </source>
</evidence>
<evidence type="ECO:0000256" key="2">
    <source>
        <dbReference type="SAM" id="SignalP"/>
    </source>
</evidence>
<dbReference type="OrthoDB" id="227529at2"/>
<proteinExistence type="predicted"/>
<keyword evidence="5" id="KW-1185">Reference proteome</keyword>
<dbReference type="Gene3D" id="2.60.120.380">
    <property type="match status" value="2"/>
</dbReference>
<reference evidence="4 5" key="1">
    <citation type="submission" date="2017-04" db="EMBL/GenBank/DDBJ databases">
        <authorList>
            <person name="Afonso C.L."/>
            <person name="Miller P.J."/>
            <person name="Scott M.A."/>
            <person name="Spackman E."/>
            <person name="Goraichik I."/>
            <person name="Dimitrov K.M."/>
            <person name="Suarez D.L."/>
            <person name="Swayne D.E."/>
        </authorList>
    </citation>
    <scope>NUCLEOTIDE SEQUENCE [LARGE SCALE GENOMIC DNA]</scope>
    <source>
        <strain evidence="4 5">DSM 43828</strain>
    </source>
</reference>
<organism evidence="4 5">
    <name type="scientific">Kibdelosporangium aridum</name>
    <dbReference type="NCBI Taxonomy" id="2030"/>
    <lineage>
        <taxon>Bacteria</taxon>
        <taxon>Bacillati</taxon>
        <taxon>Actinomycetota</taxon>
        <taxon>Actinomycetes</taxon>
        <taxon>Pseudonocardiales</taxon>
        <taxon>Pseudonocardiaceae</taxon>
        <taxon>Kibdelosporangium</taxon>
    </lineage>
</organism>
<name>A0A1Y5WYS9_KIBAR</name>
<gene>
    <name evidence="4" type="ORF">SAMN05661093_00594</name>
</gene>
<sequence length="634" mass="66112">MRRGLVVAAVATMVSAAGVAVADPVSAQDVAAAKARQLAAGVQIVPKGSQSSGIDPMLAYLPDLSNVDIAGVRRARAAEQAALRNRSGEAKPYTEREPVGVRGRNDTDATAEFLFGFGTGFGAASKFSLTGNLAPDPETKTLPPFAEDNGSIPLAPAVGEGRRIRTSGVIGDGPHGSSGDKKGDYDFYKVSGFSSVTIDVDTPASDLDSVVAVYNAAGEQIAVNDDQGPDNTDSLVTVPLPTPGDYYVLVSGFGENGTTFPQNPSDSGSGLGTGSEGAYTVTLSGQETYDKDVYSFFLRAGDVIGAAVTGGSTRLEVHDSTGREVFGSSQDFTSLYPASSPLPRGGNAVVDFLAPTTGKYTLHVRNGEGQYQVALEAYRPGTETKPRGTVQTIFLDFDGAQIDVGIFNAGATGVRTLSPFSTFLAGWGLGPADENVLIDRIIDVVKENVEKDLAQKSTNRNFAVKILNSRDHADPFGQGGVSRLIIGGSIAESGIPTVGIAQSIDPGNFGTEESALLLLDVLSGPTGRTSLNTYITPATDKIRFISQGVGNIAAHELGHFIGSWHVDQFNEVASLMDQGGNPTLMFGVGPDKIGGTADDVDVDFVEDVLNPNEGFSGHEDTLNRTGWGFSRGRG</sequence>
<dbReference type="Proteomes" id="UP000192674">
    <property type="component" value="Unassembled WGS sequence"/>
</dbReference>
<keyword evidence="2" id="KW-0732">Signal</keyword>